<dbReference type="InterPro" id="IPR027417">
    <property type="entry name" value="P-loop_NTPase"/>
</dbReference>
<dbReference type="RefSeq" id="WP_014738007.1">
    <property type="nucleotide sequence ID" value="NC_017954.1"/>
</dbReference>
<dbReference type="InterPro" id="IPR018973">
    <property type="entry name" value="MZB"/>
</dbReference>
<evidence type="ECO:0000256" key="2">
    <source>
        <dbReference type="ARBA" id="ARBA00022840"/>
    </source>
</evidence>
<dbReference type="PROSITE" id="PS51192">
    <property type="entry name" value="HELICASE_ATP_BIND_1"/>
    <property type="match status" value="1"/>
</dbReference>
<dbReference type="Pfam" id="PF00271">
    <property type="entry name" value="Helicase_C"/>
    <property type="match status" value="1"/>
</dbReference>
<dbReference type="InterPro" id="IPR014001">
    <property type="entry name" value="Helicase_ATP-bd"/>
</dbReference>
<dbReference type="GO" id="GO:0003676">
    <property type="term" value="F:nucleic acid binding"/>
    <property type="evidence" value="ECO:0007669"/>
    <property type="project" value="InterPro"/>
</dbReference>
<organism evidence="5 6">
    <name type="scientific">Thermogladius calderae (strain DSM 22663 / VKM B-2946 / 1633)</name>
    <dbReference type="NCBI Taxonomy" id="1184251"/>
    <lineage>
        <taxon>Archaea</taxon>
        <taxon>Thermoproteota</taxon>
        <taxon>Thermoprotei</taxon>
        <taxon>Desulfurococcales</taxon>
        <taxon>Desulfurococcaceae</taxon>
        <taxon>Thermogladius</taxon>
    </lineage>
</organism>
<dbReference type="PROSITE" id="PS51194">
    <property type="entry name" value="HELICASE_CTER"/>
    <property type="match status" value="1"/>
</dbReference>
<dbReference type="Pfam" id="PF00270">
    <property type="entry name" value="DEAD"/>
    <property type="match status" value="1"/>
</dbReference>
<accession>I3TG69</accession>
<dbReference type="GO" id="GO:0006289">
    <property type="term" value="P:nucleotide-excision repair"/>
    <property type="evidence" value="ECO:0007669"/>
    <property type="project" value="TreeGrafter"/>
</dbReference>
<dbReference type="KEGG" id="thg:TCELL_1335"/>
<keyword evidence="5" id="KW-0378">Hydrolase</keyword>
<proteinExistence type="predicted"/>
<feature type="domain" description="Helicase ATP-binding" evidence="3">
    <location>
        <begin position="71"/>
        <end position="248"/>
    </location>
</feature>
<keyword evidence="5" id="KW-0347">Helicase</keyword>
<dbReference type="GO" id="GO:0043138">
    <property type="term" value="F:3'-5' DNA helicase activity"/>
    <property type="evidence" value="ECO:0007669"/>
    <property type="project" value="TreeGrafter"/>
</dbReference>
<dbReference type="InterPro" id="IPR011545">
    <property type="entry name" value="DEAD/DEAH_box_helicase_dom"/>
</dbReference>
<dbReference type="FunCoup" id="I3TG69">
    <property type="interactions" value="32"/>
</dbReference>
<dbReference type="eggNOG" id="arCOG00555">
    <property type="taxonomic scope" value="Archaea"/>
</dbReference>
<dbReference type="PANTHER" id="PTHR47957">
    <property type="entry name" value="ATP-DEPENDENT HELICASE HRQ1"/>
    <property type="match status" value="1"/>
</dbReference>
<evidence type="ECO:0000313" key="6">
    <source>
        <dbReference type="Proteomes" id="UP000005270"/>
    </source>
</evidence>
<dbReference type="GO" id="GO:0036297">
    <property type="term" value="P:interstrand cross-link repair"/>
    <property type="evidence" value="ECO:0007669"/>
    <property type="project" value="TreeGrafter"/>
</dbReference>
<evidence type="ECO:0000259" key="3">
    <source>
        <dbReference type="PROSITE" id="PS51192"/>
    </source>
</evidence>
<dbReference type="AlphaFoldDB" id="I3TG69"/>
<keyword evidence="1" id="KW-0547">Nucleotide-binding</keyword>
<feature type="domain" description="Helicase C-terminal" evidence="4">
    <location>
        <begin position="272"/>
        <end position="421"/>
    </location>
</feature>
<dbReference type="Pfam" id="PF09369">
    <property type="entry name" value="MZB"/>
    <property type="match status" value="1"/>
</dbReference>
<dbReference type="GO" id="GO:0005524">
    <property type="term" value="F:ATP binding"/>
    <property type="evidence" value="ECO:0007669"/>
    <property type="project" value="UniProtKB-KW"/>
</dbReference>
<dbReference type="GeneID" id="13013659"/>
<dbReference type="STRING" id="1184251.TCELL_1335"/>
<evidence type="ECO:0000259" key="4">
    <source>
        <dbReference type="PROSITE" id="PS51194"/>
    </source>
</evidence>
<evidence type="ECO:0000256" key="1">
    <source>
        <dbReference type="ARBA" id="ARBA00022741"/>
    </source>
</evidence>
<sequence length="759" mass="84428">MIRDRLLLEVNSELVQLYPRAGASIIHEHVEESVEPEPGPSVEELNLPEDLRRTLLKAGISRLYKFQYEAFENILNGFNTVIVAGTGTGKTEAFLIPILVDVHRNPSPLPRAVVTYPTKALSRDQLARLHKYLVFGKVSAGVYDGDTPVEDRRRMRSQPPAVLITNPDMIHVGLVRSPAIKMFVDRAKFFVVDELHVYEGVLGTHLKYIVDRVKLAREGGLQFIASSGTLSNPKEFAESIFGVDVVVVKGPSRRRGGAVHALVSTGYLSRWTITAALSSILAKKGVKHIVFVDSQQMAELVARIGRSFGAEVVVHRAGLPPEERRRVEEKLKSGEVLAVAATPTLELGIDIGDLDAVVMSSPPPSFTKYVQRAGRAGRRGRPGYVFTILADDPIDSYYERYPTQFFSQDIPQSVIEPSNIEVAKVHLLAHLLEKGRVHLDSLPPVWRRAVDLLIEQGLAYTRGYYAYPRRRLAIGFLEEYSSIRSGGPIVEVYDEATGELVGYRELPQALLDLYPGAVYFIQTKPYVSLGVDIEKRAAYVKRLDKDVDYYTKPLYTVDVVDYEVLDERVSERNIPLTYANVELEIAVEGYVVKNAFDDRSGEKYWFDTPLHYSYPTKAVLVKYPTIEEWDRLGHAEAFHAIEHSLISAARIVCGAGLTDMGGVSYPSGDIVIYDAAPGGSGLARLLFERFEKAEEIAHDIVSSCDCEDGCPRCIYSPFCGNNNQVLSRRKAAYYLTGLLAGKLVEHGKPLEARYGKPIA</sequence>
<evidence type="ECO:0000313" key="5">
    <source>
        <dbReference type="EMBL" id="AFK51757.1"/>
    </source>
</evidence>
<keyword evidence="6" id="KW-1185">Reference proteome</keyword>
<dbReference type="SMART" id="SM00490">
    <property type="entry name" value="HELICc"/>
    <property type="match status" value="1"/>
</dbReference>
<protein>
    <submittedName>
        <fullName evidence="5">DEAD/DEAH box helicase domain protein</fullName>
    </submittedName>
</protein>
<dbReference type="PANTHER" id="PTHR47957:SF3">
    <property type="entry name" value="ATP-DEPENDENT HELICASE HRQ1"/>
    <property type="match status" value="1"/>
</dbReference>
<reference evidence="5 6" key="1">
    <citation type="journal article" date="2012" name="J. Bacteriol.">
        <title>Complete genome sequence of the hyperthermophilic cellulolytic Crenarchaeon 'Thermogladius cellulolyticus' 1633.</title>
        <authorList>
            <person name="Mardanov A.V."/>
            <person name="Kochetkova T.V."/>
            <person name="Beletsky A.V."/>
            <person name="Bonch-Osmolovskaya E.A."/>
            <person name="Ravin N.V."/>
            <person name="Skryabin K.G."/>
        </authorList>
    </citation>
    <scope>NUCLEOTIDE SEQUENCE [LARGE SCALE GENOMIC DNA]</scope>
    <source>
        <strain evidence="6">DSM 22663 / VKM B-2946 / 1633</strain>
    </source>
</reference>
<keyword evidence="2" id="KW-0067">ATP-binding</keyword>
<dbReference type="InParanoid" id="I3TG69"/>
<dbReference type="HOGENOM" id="CLU_000809_3_2_2"/>
<dbReference type="Gene3D" id="3.40.50.300">
    <property type="entry name" value="P-loop containing nucleotide triphosphate hydrolases"/>
    <property type="match status" value="2"/>
</dbReference>
<dbReference type="Proteomes" id="UP000005270">
    <property type="component" value="Chromosome"/>
</dbReference>
<dbReference type="SMART" id="SM00487">
    <property type="entry name" value="DEXDc"/>
    <property type="match status" value="1"/>
</dbReference>
<dbReference type="InterPro" id="IPR001650">
    <property type="entry name" value="Helicase_C-like"/>
</dbReference>
<dbReference type="OrthoDB" id="36796at2157"/>
<dbReference type="EMBL" id="CP003531">
    <property type="protein sequence ID" value="AFK51757.1"/>
    <property type="molecule type" value="Genomic_DNA"/>
</dbReference>
<gene>
    <name evidence="5" type="ordered locus">TCELL_1335</name>
</gene>
<name>I3TG69_THEC1</name>
<dbReference type="SUPFAM" id="SSF52540">
    <property type="entry name" value="P-loop containing nucleoside triphosphate hydrolases"/>
    <property type="match status" value="1"/>
</dbReference>